<feature type="transmembrane region" description="Helical" evidence="1">
    <location>
        <begin position="67"/>
        <end position="89"/>
    </location>
</feature>
<evidence type="ECO:0000256" key="1">
    <source>
        <dbReference type="SAM" id="Phobius"/>
    </source>
</evidence>
<dbReference type="EMBL" id="QICL01000015">
    <property type="protein sequence ID" value="PXV63201.1"/>
    <property type="molecule type" value="Genomic_DNA"/>
</dbReference>
<feature type="transmembrane region" description="Helical" evidence="1">
    <location>
        <begin position="101"/>
        <end position="117"/>
    </location>
</feature>
<keyword evidence="1" id="KW-0472">Membrane</keyword>
<feature type="transmembrane region" description="Helical" evidence="1">
    <location>
        <begin position="129"/>
        <end position="150"/>
    </location>
</feature>
<protein>
    <submittedName>
        <fullName evidence="2">Uncharacterized protein</fullName>
    </submittedName>
</protein>
<keyword evidence="1" id="KW-0812">Transmembrane</keyword>
<dbReference type="RefSeq" id="WP_110311109.1">
    <property type="nucleotide sequence ID" value="NZ_QICL01000015.1"/>
</dbReference>
<reference evidence="2 3" key="1">
    <citation type="submission" date="2018-03" db="EMBL/GenBank/DDBJ databases">
        <title>Genomic Encyclopedia of Archaeal and Bacterial Type Strains, Phase II (KMG-II): from individual species to whole genera.</title>
        <authorList>
            <person name="Goeker M."/>
        </authorList>
    </citation>
    <scope>NUCLEOTIDE SEQUENCE [LARGE SCALE GENOMIC DNA]</scope>
    <source>
        <strain evidence="2 3">DSM 100214</strain>
    </source>
</reference>
<dbReference type="Proteomes" id="UP000247973">
    <property type="component" value="Unassembled WGS sequence"/>
</dbReference>
<keyword evidence="1" id="KW-1133">Transmembrane helix</keyword>
<feature type="transmembrane region" description="Helical" evidence="1">
    <location>
        <begin position="162"/>
        <end position="181"/>
    </location>
</feature>
<gene>
    <name evidence="2" type="ORF">CLV62_11584</name>
</gene>
<accession>A0A2V3PPH6</accession>
<dbReference type="OrthoDB" id="1047589at2"/>
<feature type="transmembrane region" description="Helical" evidence="1">
    <location>
        <begin position="29"/>
        <end position="47"/>
    </location>
</feature>
<name>A0A2V3PPH6_9BACT</name>
<feature type="transmembrane region" description="Helical" evidence="1">
    <location>
        <begin position="193"/>
        <end position="216"/>
    </location>
</feature>
<keyword evidence="3" id="KW-1185">Reference proteome</keyword>
<organism evidence="2 3">
    <name type="scientific">Dysgonomonas alginatilytica</name>
    <dbReference type="NCBI Taxonomy" id="1605892"/>
    <lineage>
        <taxon>Bacteria</taxon>
        <taxon>Pseudomonadati</taxon>
        <taxon>Bacteroidota</taxon>
        <taxon>Bacteroidia</taxon>
        <taxon>Bacteroidales</taxon>
        <taxon>Dysgonomonadaceae</taxon>
        <taxon>Dysgonomonas</taxon>
    </lineage>
</organism>
<proteinExistence type="predicted"/>
<feature type="transmembrane region" description="Helical" evidence="1">
    <location>
        <begin position="6"/>
        <end position="22"/>
    </location>
</feature>
<evidence type="ECO:0000313" key="3">
    <source>
        <dbReference type="Proteomes" id="UP000247973"/>
    </source>
</evidence>
<dbReference type="AlphaFoldDB" id="A0A2V3PPH6"/>
<sequence length="230" mass="26290">MELIIQILMLFIVINCILKLSFWKPWQAALFGLVCAVFIIGTYQYAIQQSKTQINDYLQNTKALQDAAVLVTIESAICFAFCFAALREIFGKTVKRWVRPLYWYPSLLIFPVLFYLLTQTIFSMTGTDFATIAYILAAIAVIVFPLFSYGIRYLVPEKELRLEVHFLVSLFVCILGLLTTVNGNVTYAASEEPINFIALFSSIGLFAIAFVLGFFWNKIKWIIRQKKANK</sequence>
<comment type="caution">
    <text evidence="2">The sequence shown here is derived from an EMBL/GenBank/DDBJ whole genome shotgun (WGS) entry which is preliminary data.</text>
</comment>
<evidence type="ECO:0000313" key="2">
    <source>
        <dbReference type="EMBL" id="PXV63201.1"/>
    </source>
</evidence>